<evidence type="ECO:0000256" key="1">
    <source>
        <dbReference type="SAM" id="Coils"/>
    </source>
</evidence>
<comment type="caution">
    <text evidence="2">The sequence shown here is derived from an EMBL/GenBank/DDBJ whole genome shotgun (WGS) entry which is preliminary data.</text>
</comment>
<protein>
    <submittedName>
        <fullName evidence="2">Uncharacterized protein</fullName>
    </submittedName>
</protein>
<evidence type="ECO:0000313" key="3">
    <source>
        <dbReference type="Proteomes" id="UP001204772"/>
    </source>
</evidence>
<sequence length="68" mass="7866">MFKLEITGLKELEKQIKQLKKDLTTVEGMEKQIKKLFPFAKVKVTENSKGEISVEGLTQQQLEKVFQI</sequence>
<keyword evidence="3" id="KW-1185">Reference proteome</keyword>
<reference evidence="2 3" key="1">
    <citation type="submission" date="2022-06" db="EMBL/GenBank/DDBJ databases">
        <title>Runella sp. S5 genome sequencing.</title>
        <authorList>
            <person name="Park S."/>
        </authorList>
    </citation>
    <scope>NUCLEOTIDE SEQUENCE [LARGE SCALE GENOMIC DNA]</scope>
    <source>
        <strain evidence="2 3">S5</strain>
    </source>
</reference>
<dbReference type="RefSeq" id="WP_253530288.1">
    <property type="nucleotide sequence ID" value="NZ_JAMZEL010000008.1"/>
</dbReference>
<dbReference type="EMBL" id="JAMZEL010000008">
    <property type="protein sequence ID" value="MCP1384603.1"/>
    <property type="molecule type" value="Genomic_DNA"/>
</dbReference>
<proteinExistence type="predicted"/>
<gene>
    <name evidence="2" type="ORF">NCI00_19350</name>
</gene>
<name>A0ABT1FVA5_9BACT</name>
<evidence type="ECO:0000313" key="2">
    <source>
        <dbReference type="EMBL" id="MCP1384603.1"/>
    </source>
</evidence>
<keyword evidence="1" id="KW-0175">Coiled coil</keyword>
<organism evidence="2 3">
    <name type="scientific">Runella salmonicolor</name>
    <dbReference type="NCBI Taxonomy" id="2950278"/>
    <lineage>
        <taxon>Bacteria</taxon>
        <taxon>Pseudomonadati</taxon>
        <taxon>Bacteroidota</taxon>
        <taxon>Cytophagia</taxon>
        <taxon>Cytophagales</taxon>
        <taxon>Spirosomataceae</taxon>
        <taxon>Runella</taxon>
    </lineage>
</organism>
<feature type="coiled-coil region" evidence="1">
    <location>
        <begin position="2"/>
        <end position="29"/>
    </location>
</feature>
<dbReference type="Proteomes" id="UP001204772">
    <property type="component" value="Unassembled WGS sequence"/>
</dbReference>
<accession>A0ABT1FVA5</accession>